<accession>A0A212L9Q8</accession>
<dbReference type="PROSITE" id="PS51257">
    <property type="entry name" value="PROKAR_LIPOPROTEIN"/>
    <property type="match status" value="1"/>
</dbReference>
<evidence type="ECO:0000313" key="2">
    <source>
        <dbReference type="EMBL" id="SCM74217.1"/>
    </source>
</evidence>
<organism evidence="2">
    <name type="scientific">uncultured Desulfovibrio sp</name>
    <dbReference type="NCBI Taxonomy" id="167968"/>
    <lineage>
        <taxon>Bacteria</taxon>
        <taxon>Pseudomonadati</taxon>
        <taxon>Thermodesulfobacteriota</taxon>
        <taxon>Desulfovibrionia</taxon>
        <taxon>Desulfovibrionales</taxon>
        <taxon>Desulfovibrionaceae</taxon>
        <taxon>Desulfovibrio</taxon>
        <taxon>environmental samples</taxon>
    </lineage>
</organism>
<gene>
    <name evidence="2" type="ORF">KL86DES1_21803</name>
</gene>
<name>A0A212L9Q8_9BACT</name>
<reference evidence="2" key="1">
    <citation type="submission" date="2016-08" db="EMBL/GenBank/DDBJ databases">
        <authorList>
            <person name="Seilhamer J.J."/>
        </authorList>
    </citation>
    <scope>NUCLEOTIDE SEQUENCE</scope>
    <source>
        <strain evidence="2">86-1</strain>
    </source>
</reference>
<dbReference type="Pfam" id="PF16222">
    <property type="entry name" value="DUF4881"/>
    <property type="match status" value="1"/>
</dbReference>
<sequence length="197" mass="21706">MKIRSLLLIMVLGLTTFLAACNFEGGVEQGRCVAFNPEAKTITIIVDVTHDQFNPHYSGGAHTYKLPASPDEMGPTPVVGGRLMIDLAKNTVLIYDNNANAVREIPVQFVDVEKNIQPKHPKVAGKTFPIVDKEQQTVTVYSSRLSALITFKVPASEIDLPVYAWTAGNEMRIAFRTSAKDQAIRIMNVSKTNIFSK</sequence>
<dbReference type="RefSeq" id="WP_179981060.1">
    <property type="nucleotide sequence ID" value="NZ_LT608333.1"/>
</dbReference>
<keyword evidence="2" id="KW-0449">Lipoprotein</keyword>
<dbReference type="AlphaFoldDB" id="A0A212L9Q8"/>
<dbReference type="EMBL" id="FMJC01000002">
    <property type="protein sequence ID" value="SCM74217.1"/>
    <property type="molecule type" value="Genomic_DNA"/>
</dbReference>
<evidence type="ECO:0000256" key="1">
    <source>
        <dbReference type="SAM" id="SignalP"/>
    </source>
</evidence>
<protein>
    <submittedName>
        <fullName evidence="2">Putative lipoprotein</fullName>
    </submittedName>
</protein>
<feature type="signal peptide" evidence="1">
    <location>
        <begin position="1"/>
        <end position="20"/>
    </location>
</feature>
<feature type="chain" id="PRO_5013347175" evidence="1">
    <location>
        <begin position="21"/>
        <end position="197"/>
    </location>
</feature>
<dbReference type="InterPro" id="IPR032621">
    <property type="entry name" value="DUF4881"/>
</dbReference>
<keyword evidence="1" id="KW-0732">Signal</keyword>
<proteinExistence type="predicted"/>